<name>A0A4R5CT10_9FLAO</name>
<organism evidence="1 2">
    <name type="scientific">Flavobacterium sandaracinum</name>
    <dbReference type="NCBI Taxonomy" id="2541733"/>
    <lineage>
        <taxon>Bacteria</taxon>
        <taxon>Pseudomonadati</taxon>
        <taxon>Bacteroidota</taxon>
        <taxon>Flavobacteriia</taxon>
        <taxon>Flavobacteriales</taxon>
        <taxon>Flavobacteriaceae</taxon>
        <taxon>Flavobacterium</taxon>
    </lineage>
</organism>
<accession>A0A4R5CT10</accession>
<gene>
    <name evidence="1" type="ORF">E0F91_12000</name>
</gene>
<sequence>MKNALKELLKIAIKPTQAKYTLLHDGQRSTRAIKGIDYKIICESPAKPSPLTVEQVLNLDNEQAAQLVEFLELRRRKRLLIKADLNYQNFFNRINLSQK</sequence>
<evidence type="ECO:0000313" key="2">
    <source>
        <dbReference type="Proteomes" id="UP000294644"/>
    </source>
</evidence>
<dbReference type="Proteomes" id="UP000294644">
    <property type="component" value="Unassembled WGS sequence"/>
</dbReference>
<evidence type="ECO:0000313" key="1">
    <source>
        <dbReference type="EMBL" id="TDE02727.1"/>
    </source>
</evidence>
<proteinExistence type="predicted"/>
<dbReference type="RefSeq" id="WP_132066722.1">
    <property type="nucleotide sequence ID" value="NZ_SMFN01000014.1"/>
</dbReference>
<protein>
    <submittedName>
        <fullName evidence="1">Uncharacterized protein</fullName>
    </submittedName>
</protein>
<dbReference type="EMBL" id="SMFN01000014">
    <property type="protein sequence ID" value="TDE02727.1"/>
    <property type="molecule type" value="Genomic_DNA"/>
</dbReference>
<dbReference type="AlphaFoldDB" id="A0A4R5CT10"/>
<keyword evidence="2" id="KW-1185">Reference proteome</keyword>
<comment type="caution">
    <text evidence="1">The sequence shown here is derived from an EMBL/GenBank/DDBJ whole genome shotgun (WGS) entry which is preliminary data.</text>
</comment>
<reference evidence="1 2" key="1">
    <citation type="submission" date="2019-03" db="EMBL/GenBank/DDBJ databases">
        <title>Flavobacterium LB-D12 sp. nov., isolated from arctic soil.</title>
        <authorList>
            <person name="Chaudhary D.K."/>
        </authorList>
    </citation>
    <scope>NUCLEOTIDE SEQUENCE [LARGE SCALE GENOMIC DNA]</scope>
    <source>
        <strain evidence="1 2">LB-D12</strain>
    </source>
</reference>